<protein>
    <recommendedName>
        <fullName evidence="2">Lantibiotic dehydratase N-terminal domain-containing protein</fullName>
    </recommendedName>
</protein>
<dbReference type="Proteomes" id="UP000197208">
    <property type="component" value="Unassembled WGS sequence"/>
</dbReference>
<accession>A0A246BNL5</accession>
<evidence type="ECO:0000313" key="3">
    <source>
        <dbReference type="EMBL" id="OWL96852.1"/>
    </source>
</evidence>
<name>A0A246BNL5_9DEIO</name>
<organism evidence="3 4">
    <name type="scientific">Deinococcus indicus</name>
    <dbReference type="NCBI Taxonomy" id="223556"/>
    <lineage>
        <taxon>Bacteria</taxon>
        <taxon>Thermotogati</taxon>
        <taxon>Deinococcota</taxon>
        <taxon>Deinococci</taxon>
        <taxon>Deinococcales</taxon>
        <taxon>Deinococcaceae</taxon>
        <taxon>Deinococcus</taxon>
    </lineage>
</organism>
<feature type="domain" description="Lantibiotic dehydratase N-terminal" evidence="2">
    <location>
        <begin position="152"/>
        <end position="401"/>
    </location>
</feature>
<keyword evidence="4" id="KW-1185">Reference proteome</keyword>
<gene>
    <name evidence="3" type="ORF">CBQ26_07620</name>
</gene>
<comment type="caution">
    <text evidence="3">The sequence shown here is derived from an EMBL/GenBank/DDBJ whole genome shotgun (WGS) entry which is preliminary data.</text>
</comment>
<reference evidence="3 4" key="1">
    <citation type="submission" date="2017-05" db="EMBL/GenBank/DDBJ databases">
        <title>De novo genome assembly of Deniococcus indicus strain DR1.</title>
        <authorList>
            <person name="Chauhan D."/>
            <person name="Yennamalli R.M."/>
            <person name="Priyadarshini R."/>
        </authorList>
    </citation>
    <scope>NUCLEOTIDE SEQUENCE [LARGE SCALE GENOMIC DNA]</scope>
    <source>
        <strain evidence="3 4">DR1</strain>
    </source>
</reference>
<dbReference type="EMBL" id="NHMK01000010">
    <property type="protein sequence ID" value="OWL96852.1"/>
    <property type="molecule type" value="Genomic_DNA"/>
</dbReference>
<sequence>MSNPVSVQSTWTLSPYTTWRVAGLSADLLDALLFPRTLAAARRAERLERQAREDLRRVAELLEAEVPLAQDDQVRRALINARRQVRAGGPVKTRDAQVLASCWNASRWAEVQGAGERLEAAGAARMAAEQELEEEYAGRQRALRALLDRSPDLLGALECVAPDLHATVQAYRRAGPGSVTQWRKLELSLFTYLTRAAFRTSPMSRLTFTAFTAQHAAGPLAAAFTGPRSEVQLQAGVLIRLFGAVMEHPHLRGAQRFVLNPDLHRAGGQWRLFQRRQGPGGRQDRWVTLREQPALERLVAGLTGAAPQPLPVIASALGVPLESARGWVDACLLRPEVTFTDDLDDPLGALCGALDRSAAPLAREVQRSLRQLAGQVDRYAGDVTVRPDARREIRQALSALFARLDVPVTLPPDSRLLLENATLTPVGAALPFTSADGELEELGRLLALFNLQQGRQLRQVAQFAAQFGVGGACGQAAAFLRHASQEWPDRADPYTARLWEDLHRVWDARDALLADLYARYRRSPAGPLTIDGSALPRPLFPQALDLLFQPSGEGDGLVLNGAMAGQFNALCRVWRLLRGTAAFGSWVRERRGAQVVVSSESSINMFPTLYGSAVFTPGTPAGTFAGQALRLHEVTLVHDPERHRLLLRAPSGELLEAQYVSTYHTGFLAPLDQAAVGLSASGAAALPLASLLYAQLRSEGPVEPVTFVPRVLCGRTVVSRASWFLSDGAPWRRDPQETDLAYWERLAAGWEAAGLPRWFYALPAERQNPFAAQVTGPVKPQLFLMDSLFSVRSFARWLESVEGTVLVQESLPGPGQGTVQVDGDARTCEFSVHLDVQEGPYEQ</sequence>
<evidence type="ECO:0000256" key="1">
    <source>
        <dbReference type="SAM" id="Coils"/>
    </source>
</evidence>
<dbReference type="InterPro" id="IPR006827">
    <property type="entry name" value="Lant_deHydtase_N"/>
</dbReference>
<keyword evidence="1" id="KW-0175">Coiled coil</keyword>
<evidence type="ECO:0000259" key="2">
    <source>
        <dbReference type="Pfam" id="PF04738"/>
    </source>
</evidence>
<feature type="coiled-coil region" evidence="1">
    <location>
        <begin position="41"/>
        <end position="72"/>
    </location>
</feature>
<dbReference type="RefSeq" id="WP_143342008.1">
    <property type="nucleotide sequence ID" value="NZ_NHMK01000010.1"/>
</dbReference>
<evidence type="ECO:0000313" key="4">
    <source>
        <dbReference type="Proteomes" id="UP000197208"/>
    </source>
</evidence>
<dbReference type="OrthoDB" id="65785at2"/>
<proteinExistence type="predicted"/>
<dbReference type="AlphaFoldDB" id="A0A246BNL5"/>
<dbReference type="Pfam" id="PF04738">
    <property type="entry name" value="Lant_dehydr_N"/>
    <property type="match status" value="1"/>
</dbReference>